<accession>A0A8S1WVN8</accession>
<sequence>MKIELSLVVQINQYSQWNNKDRIKIGLQYKKSQLNKL</sequence>
<dbReference type="Proteomes" id="UP000683925">
    <property type="component" value="Unassembled WGS sequence"/>
</dbReference>
<evidence type="ECO:0000313" key="2">
    <source>
        <dbReference type="Proteomes" id="UP000683925"/>
    </source>
</evidence>
<proteinExistence type="predicted"/>
<keyword evidence="2" id="KW-1185">Reference proteome</keyword>
<name>A0A8S1WVN8_PAROT</name>
<evidence type="ECO:0000313" key="1">
    <source>
        <dbReference type="EMBL" id="CAD8192670.1"/>
    </source>
</evidence>
<dbReference type="EMBL" id="CAJJDP010000102">
    <property type="protein sequence ID" value="CAD8192670.1"/>
    <property type="molecule type" value="Genomic_DNA"/>
</dbReference>
<gene>
    <name evidence="1" type="ORF">POCTA_138.1.T1020196</name>
</gene>
<organism evidence="1 2">
    <name type="scientific">Paramecium octaurelia</name>
    <dbReference type="NCBI Taxonomy" id="43137"/>
    <lineage>
        <taxon>Eukaryota</taxon>
        <taxon>Sar</taxon>
        <taxon>Alveolata</taxon>
        <taxon>Ciliophora</taxon>
        <taxon>Intramacronucleata</taxon>
        <taxon>Oligohymenophorea</taxon>
        <taxon>Peniculida</taxon>
        <taxon>Parameciidae</taxon>
        <taxon>Paramecium</taxon>
    </lineage>
</organism>
<reference evidence="1" key="1">
    <citation type="submission" date="2021-01" db="EMBL/GenBank/DDBJ databases">
        <authorList>
            <consortium name="Genoscope - CEA"/>
            <person name="William W."/>
        </authorList>
    </citation>
    <scope>NUCLEOTIDE SEQUENCE</scope>
</reference>
<dbReference type="OrthoDB" id="10565417at2759"/>
<dbReference type="AlphaFoldDB" id="A0A8S1WVN8"/>
<protein>
    <submittedName>
        <fullName evidence="1">Uncharacterized protein</fullName>
    </submittedName>
</protein>
<comment type="caution">
    <text evidence="1">The sequence shown here is derived from an EMBL/GenBank/DDBJ whole genome shotgun (WGS) entry which is preliminary data.</text>
</comment>